<feature type="compositionally biased region" description="Low complexity" evidence="1">
    <location>
        <begin position="31"/>
        <end position="60"/>
    </location>
</feature>
<proteinExistence type="predicted"/>
<name>A0A8X6KK53_NEPPI</name>
<dbReference type="Proteomes" id="UP000887013">
    <property type="component" value="Unassembled WGS sequence"/>
</dbReference>
<organism evidence="2 3">
    <name type="scientific">Nephila pilipes</name>
    <name type="common">Giant wood spider</name>
    <name type="synonym">Nephila maculata</name>
    <dbReference type="NCBI Taxonomy" id="299642"/>
    <lineage>
        <taxon>Eukaryota</taxon>
        <taxon>Metazoa</taxon>
        <taxon>Ecdysozoa</taxon>
        <taxon>Arthropoda</taxon>
        <taxon>Chelicerata</taxon>
        <taxon>Arachnida</taxon>
        <taxon>Araneae</taxon>
        <taxon>Araneomorphae</taxon>
        <taxon>Entelegynae</taxon>
        <taxon>Araneoidea</taxon>
        <taxon>Nephilidae</taxon>
        <taxon>Nephila</taxon>
    </lineage>
</organism>
<comment type="caution">
    <text evidence="2">The sequence shown here is derived from an EMBL/GenBank/DDBJ whole genome shotgun (WGS) entry which is preliminary data.</text>
</comment>
<evidence type="ECO:0000256" key="1">
    <source>
        <dbReference type="SAM" id="MobiDB-lite"/>
    </source>
</evidence>
<sequence>MSSFSELDYMLEESNLPTPTPPRLISPLPPSLVSSPRPDPSSAESDASPPSEPCSTEPTRPAFPCLSTSCHRPVARIERNPTCTGGVLNPMSRCCTNETCWNGISVIPSLPARTTLKDGLCLGCGARNRLAHPPAKWLPLVRFPKGEALSSKGLQAS</sequence>
<gene>
    <name evidence="2" type="ORF">NPIL_384201</name>
</gene>
<reference evidence="2" key="1">
    <citation type="submission" date="2020-08" db="EMBL/GenBank/DDBJ databases">
        <title>Multicomponent nature underlies the extraordinary mechanical properties of spider dragline silk.</title>
        <authorList>
            <person name="Kono N."/>
            <person name="Nakamura H."/>
            <person name="Mori M."/>
            <person name="Yoshida Y."/>
            <person name="Ohtoshi R."/>
            <person name="Malay A.D."/>
            <person name="Moran D.A.P."/>
            <person name="Tomita M."/>
            <person name="Numata K."/>
            <person name="Arakawa K."/>
        </authorList>
    </citation>
    <scope>NUCLEOTIDE SEQUENCE</scope>
</reference>
<accession>A0A8X6KK53</accession>
<dbReference type="EMBL" id="BMAW01092471">
    <property type="protein sequence ID" value="GFS55010.1"/>
    <property type="molecule type" value="Genomic_DNA"/>
</dbReference>
<evidence type="ECO:0000313" key="3">
    <source>
        <dbReference type="Proteomes" id="UP000887013"/>
    </source>
</evidence>
<feature type="compositionally biased region" description="Pro residues" evidence="1">
    <location>
        <begin position="18"/>
        <end position="30"/>
    </location>
</feature>
<protein>
    <submittedName>
        <fullName evidence="2">Uncharacterized protein</fullName>
    </submittedName>
</protein>
<dbReference type="AlphaFoldDB" id="A0A8X6KK53"/>
<evidence type="ECO:0000313" key="2">
    <source>
        <dbReference type="EMBL" id="GFS55010.1"/>
    </source>
</evidence>
<keyword evidence="3" id="KW-1185">Reference proteome</keyword>
<feature type="region of interest" description="Disordered" evidence="1">
    <location>
        <begin position="1"/>
        <end position="64"/>
    </location>
</feature>